<keyword evidence="1" id="KW-0472">Membrane</keyword>
<keyword evidence="3" id="KW-1185">Reference proteome</keyword>
<reference evidence="2 3" key="1">
    <citation type="submission" date="2024-04" db="EMBL/GenBank/DDBJ databases">
        <title>Flavobacterium sp. DGU11 16S ribosomal RNA gene Genome sequencing and assembly.</title>
        <authorList>
            <person name="Park S."/>
        </authorList>
    </citation>
    <scope>NUCLEOTIDE SEQUENCE [LARGE SCALE GENOMIC DNA]</scope>
    <source>
        <strain evidence="2 3">DGU11</strain>
    </source>
</reference>
<proteinExistence type="predicted"/>
<dbReference type="Proteomes" id="UP001464555">
    <property type="component" value="Unassembled WGS sequence"/>
</dbReference>
<keyword evidence="1" id="KW-0812">Transmembrane</keyword>
<sequence>MKTMSIRKIPMTHTIIYVFFTITATLVLLNRYTSLYINNSIVHFTLLFIAAASFIVIAGHFFGKLKTNKSITVIFLMVGVLCFLKSFLTWGGDWKTQTVAYRDPHNPRRTIEYQIRGDRFSFGYKKRVVNRLKIVPFVDWTTDIDTSALDTPKWERVNENINEMGFKGQ</sequence>
<dbReference type="RefSeq" id="WP_341697291.1">
    <property type="nucleotide sequence ID" value="NZ_JBBYHR010000006.1"/>
</dbReference>
<name>A0ABU9HYB9_9FLAO</name>
<protein>
    <submittedName>
        <fullName evidence="2">Uncharacterized protein</fullName>
    </submittedName>
</protein>
<evidence type="ECO:0000256" key="1">
    <source>
        <dbReference type="SAM" id="Phobius"/>
    </source>
</evidence>
<evidence type="ECO:0000313" key="2">
    <source>
        <dbReference type="EMBL" id="MEL1244976.1"/>
    </source>
</evidence>
<comment type="caution">
    <text evidence="2">The sequence shown here is derived from an EMBL/GenBank/DDBJ whole genome shotgun (WGS) entry which is preliminary data.</text>
</comment>
<accession>A0ABU9HYB9</accession>
<feature type="transmembrane region" description="Helical" evidence="1">
    <location>
        <begin position="41"/>
        <end position="63"/>
    </location>
</feature>
<gene>
    <name evidence="2" type="ORF">AAEO56_11930</name>
</gene>
<evidence type="ECO:0000313" key="3">
    <source>
        <dbReference type="Proteomes" id="UP001464555"/>
    </source>
</evidence>
<organism evidence="2 3">
    <name type="scientific">Flavobacterium arundinis</name>
    <dbReference type="NCBI Taxonomy" id="3139143"/>
    <lineage>
        <taxon>Bacteria</taxon>
        <taxon>Pseudomonadati</taxon>
        <taxon>Bacteroidota</taxon>
        <taxon>Flavobacteriia</taxon>
        <taxon>Flavobacteriales</taxon>
        <taxon>Flavobacteriaceae</taxon>
        <taxon>Flavobacterium</taxon>
    </lineage>
</organism>
<feature type="transmembrane region" description="Helical" evidence="1">
    <location>
        <begin position="12"/>
        <end position="29"/>
    </location>
</feature>
<keyword evidence="1" id="KW-1133">Transmembrane helix</keyword>
<dbReference type="EMBL" id="JBBYHR010000006">
    <property type="protein sequence ID" value="MEL1244976.1"/>
    <property type="molecule type" value="Genomic_DNA"/>
</dbReference>
<feature type="transmembrane region" description="Helical" evidence="1">
    <location>
        <begin position="70"/>
        <end position="88"/>
    </location>
</feature>